<evidence type="ECO:0000313" key="4">
    <source>
        <dbReference type="Proteomes" id="UP000003959"/>
    </source>
</evidence>
<dbReference type="AlphaFoldDB" id="F4XXC2"/>
<dbReference type="RefSeq" id="WP_009149158.1">
    <property type="nucleotide sequence ID" value="NZ_GL890946.1"/>
</dbReference>
<keyword evidence="3" id="KW-0548">Nucleotidyltransferase</keyword>
<dbReference type="Pfam" id="PF13655">
    <property type="entry name" value="RVT_N"/>
    <property type="match status" value="1"/>
</dbReference>
<dbReference type="InterPro" id="IPR051083">
    <property type="entry name" value="GrpII_Intron_Splice-Mob/Def"/>
</dbReference>
<dbReference type="eggNOG" id="COG3344">
    <property type="taxonomic scope" value="Bacteria"/>
</dbReference>
<dbReference type="OrthoDB" id="435986at2"/>
<dbReference type="PROSITE" id="PS50878">
    <property type="entry name" value="RT_POL"/>
    <property type="match status" value="1"/>
</dbReference>
<dbReference type="SMART" id="SM00507">
    <property type="entry name" value="HNHc"/>
    <property type="match status" value="1"/>
</dbReference>
<dbReference type="InterPro" id="IPR030931">
    <property type="entry name" value="Group_II_RT_mat"/>
</dbReference>
<dbReference type="PANTHER" id="PTHR34047">
    <property type="entry name" value="NUCLEAR INTRON MATURASE 1, MITOCHONDRIAL-RELATED"/>
    <property type="match status" value="1"/>
</dbReference>
<dbReference type="SUPFAM" id="SSF56672">
    <property type="entry name" value="DNA/RNA polymerases"/>
    <property type="match status" value="1"/>
</dbReference>
<dbReference type="Pfam" id="PF00078">
    <property type="entry name" value="RVT_1"/>
    <property type="match status" value="1"/>
</dbReference>
<dbReference type="CDD" id="cd01651">
    <property type="entry name" value="RT_G2_intron"/>
    <property type="match status" value="1"/>
</dbReference>
<gene>
    <name evidence="3" type="ORF">LYNGBM3L_46840</name>
</gene>
<reference evidence="4" key="1">
    <citation type="journal article" date="2011" name="Proc. Natl. Acad. Sci. U.S.A.">
        <title>Genomic insights into the physiology and ecology of the marine filamentous cyanobacterium Lyngbya majuscula.</title>
        <authorList>
            <person name="Jones A.C."/>
            <person name="Monroe E.A."/>
            <person name="Podell S."/>
            <person name="Hess W.R."/>
            <person name="Klages S."/>
            <person name="Esquenazi E."/>
            <person name="Niessen S."/>
            <person name="Hoover H."/>
            <person name="Rothmann M."/>
            <person name="Lasken R.S."/>
            <person name="Yates J.R.III."/>
            <person name="Reinhardt R."/>
            <person name="Kube M."/>
            <person name="Burkart M.D."/>
            <person name="Allen E.E."/>
            <person name="Dorrestein P.C."/>
            <person name="Gerwick W.H."/>
            <person name="Gerwick L."/>
        </authorList>
    </citation>
    <scope>NUCLEOTIDE SEQUENCE [LARGE SCALE GENOMIC DNA]</scope>
    <source>
        <strain evidence="4">3L</strain>
    </source>
</reference>
<dbReference type="EMBL" id="GL890946">
    <property type="protein sequence ID" value="EGJ30781.1"/>
    <property type="molecule type" value="Genomic_DNA"/>
</dbReference>
<dbReference type="InterPro" id="IPR000477">
    <property type="entry name" value="RT_dom"/>
</dbReference>
<protein>
    <submittedName>
        <fullName evidence="3">Retron-type reverse transcriptase</fullName>
    </submittedName>
</protein>
<feature type="region of interest" description="Disordered" evidence="1">
    <location>
        <begin position="584"/>
        <end position="616"/>
    </location>
</feature>
<accession>F4XXC2</accession>
<sequence>MEKIEPQPYGNGIVTKQTTDWHAINWKRAYRTVRKLRRRIFRATREGNWKKVNKLQRLALRSYSNILISVKQATQVNSGKKTAGIDGKKKLNPAERGLMVDSLTTYKTWKPIPTKRIYIPKSNGKKRPLGIPCITDRCLQGIVKNALEPSWEAMFEPVSYGFRPGRSTHDARQRIFLNIKGENNKKWWVVDADISGCFDNIAHEPLLEAIGSFPATKLIKEWLKAGYIHKGTFYDTEQGTPQGGIISPLYANIALHGLEKELGIKYYWCKDKKAKNGGNWKNRTPRTYVRFADDFVILTESKEDAVNALKIAEEWLSKKGLTLSFEKTRISHLTTGFDFLGWNFRKHNTSTRKSGYITIIKPSDKNVAKFKTKLKEEFKKVRSAPQEVVIKRLNPIIRGWGNYHSGAVSSEIFNKIDSYIFWKLTRWGLRKHQKSREWLYKKYFGKLCPGRDDKWVFGERKVYLTKLAWVNIERHTQVTHTHSPDDPELKEYWEKRENKQKQKTARNRLSNGKNKIANRQNYICPVCNQTLGRYDNVHLHHITPKKDGGTDKYDNLIYLHNDCHHSIHALGATNPEIQQMLKMGLKKPSKKKGQKPKGTNPDSRKSKSQKKTCSKEVGRAVCLETRSHGALGTKRE</sequence>
<evidence type="ECO:0000256" key="1">
    <source>
        <dbReference type="SAM" id="MobiDB-lite"/>
    </source>
</evidence>
<dbReference type="GO" id="GO:0004519">
    <property type="term" value="F:endonuclease activity"/>
    <property type="evidence" value="ECO:0007669"/>
    <property type="project" value="InterPro"/>
</dbReference>
<evidence type="ECO:0000313" key="3">
    <source>
        <dbReference type="EMBL" id="EGJ30781.1"/>
    </source>
</evidence>
<organism evidence="3 4">
    <name type="scientific">Moorena producens 3L</name>
    <dbReference type="NCBI Taxonomy" id="489825"/>
    <lineage>
        <taxon>Bacteria</taxon>
        <taxon>Bacillati</taxon>
        <taxon>Cyanobacteriota</taxon>
        <taxon>Cyanophyceae</taxon>
        <taxon>Coleofasciculales</taxon>
        <taxon>Coleofasciculaceae</taxon>
        <taxon>Moorena</taxon>
    </lineage>
</organism>
<dbReference type="Gene3D" id="1.10.30.50">
    <property type="match status" value="1"/>
</dbReference>
<dbReference type="InterPro" id="IPR025960">
    <property type="entry name" value="RVT_N"/>
</dbReference>
<feature type="domain" description="Reverse transcriptase" evidence="2">
    <location>
        <begin position="100"/>
        <end position="344"/>
    </location>
</feature>
<dbReference type="HOGENOM" id="CLU_013584_15_4_3"/>
<dbReference type="InterPro" id="IPR003615">
    <property type="entry name" value="HNH_nuc"/>
</dbReference>
<dbReference type="PANTHER" id="PTHR34047:SF10">
    <property type="entry name" value="GROUP II INTRON-ASSOCIATED OPEN READING FRAME"/>
    <property type="match status" value="1"/>
</dbReference>
<dbReference type="GO" id="GO:0003964">
    <property type="term" value="F:RNA-directed DNA polymerase activity"/>
    <property type="evidence" value="ECO:0007669"/>
    <property type="project" value="UniProtKB-KW"/>
</dbReference>
<evidence type="ECO:0000259" key="2">
    <source>
        <dbReference type="PROSITE" id="PS50878"/>
    </source>
</evidence>
<dbReference type="GO" id="GO:0008270">
    <property type="term" value="F:zinc ion binding"/>
    <property type="evidence" value="ECO:0007669"/>
    <property type="project" value="InterPro"/>
</dbReference>
<keyword evidence="3" id="KW-0808">Transferase</keyword>
<dbReference type="Proteomes" id="UP000003959">
    <property type="component" value="Unassembled WGS sequence"/>
</dbReference>
<dbReference type="Pfam" id="PF01844">
    <property type="entry name" value="HNH"/>
    <property type="match status" value="1"/>
</dbReference>
<dbReference type="InterPro" id="IPR002711">
    <property type="entry name" value="HNH"/>
</dbReference>
<dbReference type="Pfam" id="PF08388">
    <property type="entry name" value="GIIM"/>
    <property type="match status" value="1"/>
</dbReference>
<dbReference type="GO" id="GO:0003676">
    <property type="term" value="F:nucleic acid binding"/>
    <property type="evidence" value="ECO:0007669"/>
    <property type="project" value="InterPro"/>
</dbReference>
<dbReference type="InterPro" id="IPR013597">
    <property type="entry name" value="Mat_intron_G2"/>
</dbReference>
<dbReference type="NCBIfam" id="TIGR04416">
    <property type="entry name" value="group_II_RT_mat"/>
    <property type="match status" value="1"/>
</dbReference>
<keyword evidence="3" id="KW-0695">RNA-directed DNA polymerase</keyword>
<dbReference type="InterPro" id="IPR043502">
    <property type="entry name" value="DNA/RNA_pol_sf"/>
</dbReference>
<feature type="compositionally biased region" description="Basic residues" evidence="1">
    <location>
        <begin position="584"/>
        <end position="595"/>
    </location>
</feature>
<proteinExistence type="predicted"/>
<dbReference type="CDD" id="cd00085">
    <property type="entry name" value="HNHc"/>
    <property type="match status" value="1"/>
</dbReference>
<keyword evidence="4" id="KW-1185">Reference proteome</keyword>
<name>F4XXC2_9CYAN</name>